<feature type="domain" description="Rho-GAP" evidence="4">
    <location>
        <begin position="48"/>
        <end position="209"/>
    </location>
</feature>
<dbReference type="Pfam" id="PF26116">
    <property type="entry name" value="FAM13A"/>
    <property type="match status" value="1"/>
</dbReference>
<feature type="region of interest" description="Disordered" evidence="3">
    <location>
        <begin position="431"/>
        <end position="495"/>
    </location>
</feature>
<comment type="similarity">
    <text evidence="1">Belongs to the FAM13 family.</text>
</comment>
<reference evidence="5 6" key="1">
    <citation type="submission" date="2021-06" db="EMBL/GenBank/DDBJ databases">
        <authorList>
            <person name="Palmer J.M."/>
        </authorList>
    </citation>
    <scope>NUCLEOTIDE SEQUENCE [LARGE SCALE GENOMIC DNA]</scope>
    <source>
        <strain evidence="5 6">MEX-2019</strain>
        <tissue evidence="5">Muscle</tissue>
    </source>
</reference>
<evidence type="ECO:0000256" key="1">
    <source>
        <dbReference type="ARBA" id="ARBA00007549"/>
    </source>
</evidence>
<feature type="compositionally biased region" description="Low complexity" evidence="3">
    <location>
        <begin position="384"/>
        <end position="394"/>
    </location>
</feature>
<feature type="region of interest" description="Disordered" evidence="3">
    <location>
        <begin position="681"/>
        <end position="719"/>
    </location>
</feature>
<dbReference type="PANTHER" id="PTHR15904:SF19">
    <property type="entry name" value="PROTEIN FAM13C"/>
    <property type="match status" value="1"/>
</dbReference>
<dbReference type="PANTHER" id="PTHR15904">
    <property type="entry name" value="FAM13"/>
    <property type="match status" value="1"/>
</dbReference>
<feature type="region of interest" description="Disordered" evidence="3">
    <location>
        <begin position="808"/>
        <end position="857"/>
    </location>
</feature>
<dbReference type="InterPro" id="IPR008936">
    <property type="entry name" value="Rho_GTPase_activation_prot"/>
</dbReference>
<dbReference type="SMART" id="SM00324">
    <property type="entry name" value="RhoGAP"/>
    <property type="match status" value="1"/>
</dbReference>
<accession>A0AAV9RF61</accession>
<organism evidence="5 6">
    <name type="scientific">Crenichthys baileyi</name>
    <name type="common">White River springfish</name>
    <dbReference type="NCBI Taxonomy" id="28760"/>
    <lineage>
        <taxon>Eukaryota</taxon>
        <taxon>Metazoa</taxon>
        <taxon>Chordata</taxon>
        <taxon>Craniata</taxon>
        <taxon>Vertebrata</taxon>
        <taxon>Euteleostomi</taxon>
        <taxon>Actinopterygii</taxon>
        <taxon>Neopterygii</taxon>
        <taxon>Teleostei</taxon>
        <taxon>Neoteleostei</taxon>
        <taxon>Acanthomorphata</taxon>
        <taxon>Ovalentaria</taxon>
        <taxon>Atherinomorphae</taxon>
        <taxon>Cyprinodontiformes</taxon>
        <taxon>Goodeidae</taxon>
        <taxon>Crenichthys</taxon>
    </lineage>
</organism>
<dbReference type="GO" id="GO:0007165">
    <property type="term" value="P:signal transduction"/>
    <property type="evidence" value="ECO:0007669"/>
    <property type="project" value="InterPro"/>
</dbReference>
<feature type="compositionally biased region" description="Low complexity" evidence="3">
    <location>
        <begin position="521"/>
        <end position="542"/>
    </location>
</feature>
<keyword evidence="6" id="KW-1185">Reference proteome</keyword>
<feature type="region of interest" description="Disordered" evidence="3">
    <location>
        <begin position="362"/>
        <end position="407"/>
    </location>
</feature>
<evidence type="ECO:0000313" key="6">
    <source>
        <dbReference type="Proteomes" id="UP001311232"/>
    </source>
</evidence>
<dbReference type="InterPro" id="IPR000198">
    <property type="entry name" value="RhoGAP_dom"/>
</dbReference>
<feature type="compositionally biased region" description="Polar residues" evidence="3">
    <location>
        <begin position="395"/>
        <end position="407"/>
    </location>
</feature>
<dbReference type="Proteomes" id="UP001311232">
    <property type="component" value="Unassembled WGS sequence"/>
</dbReference>
<dbReference type="AlphaFoldDB" id="A0AAV9RF61"/>
<feature type="compositionally biased region" description="Basic and acidic residues" evidence="3">
    <location>
        <begin position="470"/>
        <end position="488"/>
    </location>
</feature>
<feature type="coiled-coil region" evidence="2">
    <location>
        <begin position="887"/>
        <end position="951"/>
    </location>
</feature>
<dbReference type="SUPFAM" id="SSF48350">
    <property type="entry name" value="GTPase activation domain, GAP"/>
    <property type="match status" value="1"/>
</dbReference>
<feature type="compositionally biased region" description="Basic and acidic residues" evidence="3">
    <location>
        <begin position="437"/>
        <end position="451"/>
    </location>
</feature>
<dbReference type="Gene3D" id="1.10.555.10">
    <property type="entry name" value="Rho GTPase activation protein"/>
    <property type="match status" value="2"/>
</dbReference>
<evidence type="ECO:0000259" key="4">
    <source>
        <dbReference type="PROSITE" id="PS50238"/>
    </source>
</evidence>
<sequence length="954" mass="106993">MGASASLSLCSDASSVRILRPNAKVSPELTVPAHVPVPKVLPGCVFGVTLEKLKDDGQMVFGIPIVLRDMVEFLDKNGLYHRGLFRLCGSVARTRQLRQRWDQGETVDLEQEEDIPTLVLSLTGHKLEPELNQKLRENLCLLPDSNLHILSYLVQFLSRVASQSHSNHMPVENLATIFGPCIFRVPAGPRMLEEQSVCNVLLLHLLRYWAVLLPVKEEVLMAPSAASSSPPPPTLSALSQFEVQPNSYESERNSMGRLEEEITSISGNFASELTLQMQLQRYSCDTLVPACETSSDVNTDIQVVTANQEVLQEGGIITETGSMLSSHTDLVPEQEPQNEQFQSMQGEPFETEPTMHRVLLQTPKPNTGSMLKQEEEVEKESSSVKDNFSSVSASCTSNESPGNIQTQSQLTESLLCCIKYTTKDEVTVSQWKSSKGGGERCRGSSDTHNDCRGTNSSYDSPSLKLQALEAESRHSSDSLDPRAQDDTPARQQPFPSEGHHLIQTLALPSSQHQHTVDSSQAESSAVLSTASSSGGLSGEDSLPSPPLPYSSLLLSRFTPGDCPVPSPRCPSLSHSLRYNLDPDTAPSPPCSQHIRMARCSVPTEQIESSVSVSMLNRHIHTLRKKIRRFEEHFEQERHYKPAHNDKASHPEVAKLMKELIRSRKQLKEINLKQSEESGMKELRGFSPTGENWRTDIDQRESGPTGTELQPINNNSNNKPNVAETVNLITNQLRERRSELGLPDSIKEMSHFQMSMEKTCMQKCLLYFEGLHGRPTTRQERTLMKPFYERYRLLKQLLSSASTAAITTIEEEESSDEEHLKQHSPRQQPLQLKTPRWMSSEESQFPSSVEKPETPLVSPLDEGKIFQTQIITMTTLHEASRQELLDHLRMVRLEKRRLHQTLQEFEDRFYAQTGRACQKEDRGPLAEEYCQYKNLKAKLRLLEALLSKQDSTKAS</sequence>
<feature type="compositionally biased region" description="Polar residues" evidence="3">
    <location>
        <begin position="508"/>
        <end position="520"/>
    </location>
</feature>
<dbReference type="InterPro" id="IPR059029">
    <property type="entry name" value="FAM13A_dom"/>
</dbReference>
<name>A0AAV9RF61_9TELE</name>
<evidence type="ECO:0000256" key="3">
    <source>
        <dbReference type="SAM" id="MobiDB-lite"/>
    </source>
</evidence>
<keyword evidence="2" id="KW-0175">Coiled coil</keyword>
<gene>
    <name evidence="5" type="ORF">CRENBAI_008439</name>
</gene>
<dbReference type="Pfam" id="PF00620">
    <property type="entry name" value="RhoGAP"/>
    <property type="match status" value="2"/>
</dbReference>
<dbReference type="PROSITE" id="PS50238">
    <property type="entry name" value="RHOGAP"/>
    <property type="match status" value="1"/>
</dbReference>
<dbReference type="EMBL" id="JAHHUM010002019">
    <property type="protein sequence ID" value="KAK5607630.1"/>
    <property type="molecule type" value="Genomic_DNA"/>
</dbReference>
<feature type="compositionally biased region" description="Polar residues" evidence="3">
    <location>
        <begin position="701"/>
        <end position="711"/>
    </location>
</feature>
<dbReference type="InterPro" id="IPR039102">
    <property type="entry name" value="FAM13"/>
</dbReference>
<evidence type="ECO:0000313" key="5">
    <source>
        <dbReference type="EMBL" id="KAK5607630.1"/>
    </source>
</evidence>
<proteinExistence type="inferred from homology"/>
<comment type="caution">
    <text evidence="5">The sequence shown here is derived from an EMBL/GenBank/DDBJ whole genome shotgun (WGS) entry which is preliminary data.</text>
</comment>
<evidence type="ECO:0000256" key="2">
    <source>
        <dbReference type="SAM" id="Coils"/>
    </source>
</evidence>
<protein>
    <recommendedName>
        <fullName evidence="4">Rho-GAP domain-containing protein</fullName>
    </recommendedName>
</protein>
<feature type="region of interest" description="Disordered" evidence="3">
    <location>
        <begin position="508"/>
        <end position="544"/>
    </location>
</feature>